<dbReference type="EMBL" id="BOQL01000059">
    <property type="protein sequence ID" value="GIM76007.1"/>
    <property type="molecule type" value="Genomic_DNA"/>
</dbReference>
<dbReference type="RefSeq" id="WP_212992745.1">
    <property type="nucleotide sequence ID" value="NZ_BAABEA010000035.1"/>
</dbReference>
<evidence type="ECO:0000313" key="4">
    <source>
        <dbReference type="Proteomes" id="UP000681340"/>
    </source>
</evidence>
<feature type="chain" id="PRO_5037663712" description="DUF5666 domain-containing protein" evidence="2">
    <location>
        <begin position="26"/>
        <end position="131"/>
    </location>
</feature>
<feature type="compositionally biased region" description="Low complexity" evidence="1">
    <location>
        <begin position="26"/>
        <end position="46"/>
    </location>
</feature>
<reference evidence="3" key="1">
    <citation type="submission" date="2021-03" db="EMBL/GenBank/DDBJ databases">
        <title>Whole genome shotgun sequence of Actinoplanes auranticolor NBRC 12245.</title>
        <authorList>
            <person name="Komaki H."/>
            <person name="Tamura T."/>
        </authorList>
    </citation>
    <scope>NUCLEOTIDE SEQUENCE</scope>
    <source>
        <strain evidence="3">NBRC 12245</strain>
    </source>
</reference>
<name>A0A919SR57_9ACTN</name>
<accession>A0A919SR57</accession>
<comment type="caution">
    <text evidence="3">The sequence shown here is derived from an EMBL/GenBank/DDBJ whole genome shotgun (WGS) entry which is preliminary data.</text>
</comment>
<evidence type="ECO:0000256" key="2">
    <source>
        <dbReference type="SAM" id="SignalP"/>
    </source>
</evidence>
<proteinExistence type="predicted"/>
<organism evidence="3 4">
    <name type="scientific">Actinoplanes auranticolor</name>
    <dbReference type="NCBI Taxonomy" id="47988"/>
    <lineage>
        <taxon>Bacteria</taxon>
        <taxon>Bacillati</taxon>
        <taxon>Actinomycetota</taxon>
        <taxon>Actinomycetes</taxon>
        <taxon>Micromonosporales</taxon>
        <taxon>Micromonosporaceae</taxon>
        <taxon>Actinoplanes</taxon>
    </lineage>
</organism>
<keyword evidence="2" id="KW-0732">Signal</keyword>
<gene>
    <name evidence="3" type="ORF">Aau02nite_68790</name>
</gene>
<sequence length="131" mass="12988">MTIRRISLPLLVVLALAGCANGGTADSAGAPASSIPPASSASADPSVLPTEESGSVKPPAGGPQTLTGTIAAGVEPNCLLLDGHLLIINDPEQRSAAKPGASVTVTGRAEQGMMTTCQQGTPFVVTTLRAN</sequence>
<evidence type="ECO:0008006" key="5">
    <source>
        <dbReference type="Google" id="ProtNLM"/>
    </source>
</evidence>
<feature type="signal peptide" evidence="2">
    <location>
        <begin position="1"/>
        <end position="25"/>
    </location>
</feature>
<dbReference type="Proteomes" id="UP000681340">
    <property type="component" value="Unassembled WGS sequence"/>
</dbReference>
<dbReference type="PROSITE" id="PS51257">
    <property type="entry name" value="PROKAR_LIPOPROTEIN"/>
    <property type="match status" value="1"/>
</dbReference>
<feature type="region of interest" description="Disordered" evidence="1">
    <location>
        <begin position="26"/>
        <end position="69"/>
    </location>
</feature>
<protein>
    <recommendedName>
        <fullName evidence="5">DUF5666 domain-containing protein</fullName>
    </recommendedName>
</protein>
<keyword evidence="4" id="KW-1185">Reference proteome</keyword>
<evidence type="ECO:0000256" key="1">
    <source>
        <dbReference type="SAM" id="MobiDB-lite"/>
    </source>
</evidence>
<dbReference type="AlphaFoldDB" id="A0A919SR57"/>
<evidence type="ECO:0000313" key="3">
    <source>
        <dbReference type="EMBL" id="GIM76007.1"/>
    </source>
</evidence>